<keyword evidence="2 4" id="KW-0479">Metal-binding</keyword>
<dbReference type="Gene3D" id="3.40.190.10">
    <property type="entry name" value="Periplasmic binding protein-like II"/>
    <property type="match status" value="2"/>
</dbReference>
<dbReference type="AlphaFoldDB" id="A0A8G2BMY8"/>
<comment type="caution">
    <text evidence="6">The sequence shown here is derived from an EMBL/GenBank/DDBJ whole genome shotgun (WGS) entry which is preliminary data.</text>
</comment>
<dbReference type="CDD" id="cd13539">
    <property type="entry name" value="PBP2_AvModA"/>
    <property type="match status" value="1"/>
</dbReference>
<dbReference type="PANTHER" id="PTHR30632">
    <property type="entry name" value="MOLYBDATE-BINDING PERIPLASMIC PROTEIN"/>
    <property type="match status" value="1"/>
</dbReference>
<evidence type="ECO:0000313" key="7">
    <source>
        <dbReference type="Proteomes" id="UP000198615"/>
    </source>
</evidence>
<dbReference type="InterPro" id="IPR050682">
    <property type="entry name" value="ModA/WtpA"/>
</dbReference>
<sequence length="252" mass="26187">MSTLSRLAQVLLLALLLVAAAAAARAGDVRVAVAANFTDAAKEIGAAFDTATGHHAVFSFASTGQLFAQITGGAPFDIFLAADQTRPQRAVAEGMGDPDHLFTYAKGRLALYSRETGLVTGPETLDGDGLGRLAIANPQTAPYGAAAMQVLTHLGKRDRFAEDLVQGANIAQTYQFVATGNARLGLVAASQVAGHDDGSRWMVPDHLHDPIAQDAVLLKSAADRDAALAFMAFLKGPQALAILDKYGYAPGG</sequence>
<dbReference type="RefSeq" id="WP_093152600.1">
    <property type="nucleotide sequence ID" value="NZ_FNBW01000012.1"/>
</dbReference>
<evidence type="ECO:0000256" key="4">
    <source>
        <dbReference type="PIRSR" id="PIRSR004846-1"/>
    </source>
</evidence>
<feature type="binding site" evidence="4">
    <location>
        <position position="170"/>
    </location>
    <ligand>
        <name>molybdate</name>
        <dbReference type="ChEBI" id="CHEBI:36264"/>
    </ligand>
</feature>
<dbReference type="EMBL" id="FNBW01000012">
    <property type="protein sequence ID" value="SDG20491.1"/>
    <property type="molecule type" value="Genomic_DNA"/>
</dbReference>
<organism evidence="6 7">
    <name type="scientific">Thalassobaculum litoreum DSM 18839</name>
    <dbReference type="NCBI Taxonomy" id="1123362"/>
    <lineage>
        <taxon>Bacteria</taxon>
        <taxon>Pseudomonadati</taxon>
        <taxon>Pseudomonadota</taxon>
        <taxon>Alphaproteobacteria</taxon>
        <taxon>Rhodospirillales</taxon>
        <taxon>Thalassobaculaceae</taxon>
        <taxon>Thalassobaculum</taxon>
    </lineage>
</organism>
<dbReference type="InterPro" id="IPR044084">
    <property type="entry name" value="AvModA-like_subst-bd"/>
</dbReference>
<feature type="binding site" evidence="4">
    <location>
        <position position="63"/>
    </location>
    <ligand>
        <name>molybdate</name>
        <dbReference type="ChEBI" id="CHEBI:36264"/>
    </ligand>
</feature>
<proteinExistence type="inferred from homology"/>
<keyword evidence="7" id="KW-1185">Reference proteome</keyword>
<comment type="similarity">
    <text evidence="1">Belongs to the bacterial solute-binding protein ModA family.</text>
</comment>
<evidence type="ECO:0000313" key="6">
    <source>
        <dbReference type="EMBL" id="SDG20491.1"/>
    </source>
</evidence>
<reference evidence="6 7" key="1">
    <citation type="submission" date="2016-10" db="EMBL/GenBank/DDBJ databases">
        <authorList>
            <person name="Varghese N."/>
            <person name="Submissions S."/>
        </authorList>
    </citation>
    <scope>NUCLEOTIDE SEQUENCE [LARGE SCALE GENOMIC DNA]</scope>
    <source>
        <strain evidence="6 7">DSM 18839</strain>
    </source>
</reference>
<dbReference type="InterPro" id="IPR005950">
    <property type="entry name" value="ModA"/>
</dbReference>
<evidence type="ECO:0000256" key="2">
    <source>
        <dbReference type="ARBA" id="ARBA00022723"/>
    </source>
</evidence>
<gene>
    <name evidence="6" type="ORF">SAMN05660686_03665</name>
</gene>
<protein>
    <submittedName>
        <fullName evidence="6">Molybdate transport system substrate-binding protein</fullName>
    </submittedName>
</protein>
<keyword evidence="3 5" id="KW-0732">Signal</keyword>
<dbReference type="NCBIfam" id="TIGR01256">
    <property type="entry name" value="modA"/>
    <property type="match status" value="1"/>
</dbReference>
<accession>A0A8G2BMY8</accession>
<dbReference type="PANTHER" id="PTHR30632:SF14">
    <property type="entry name" value="TUNGSTATE_MOLYBDATE_CHROMATE-BINDING PROTEIN MODA"/>
    <property type="match status" value="1"/>
</dbReference>
<evidence type="ECO:0000256" key="5">
    <source>
        <dbReference type="SAM" id="SignalP"/>
    </source>
</evidence>
<name>A0A8G2BMY8_9PROT</name>
<evidence type="ECO:0000256" key="3">
    <source>
        <dbReference type="ARBA" id="ARBA00022729"/>
    </source>
</evidence>
<dbReference type="Proteomes" id="UP000198615">
    <property type="component" value="Unassembled WGS sequence"/>
</dbReference>
<dbReference type="GO" id="GO:0046872">
    <property type="term" value="F:metal ion binding"/>
    <property type="evidence" value="ECO:0007669"/>
    <property type="project" value="UniProtKB-KW"/>
</dbReference>
<dbReference type="Pfam" id="PF13531">
    <property type="entry name" value="SBP_bac_11"/>
    <property type="match status" value="1"/>
</dbReference>
<evidence type="ECO:0000256" key="1">
    <source>
        <dbReference type="ARBA" id="ARBA00009175"/>
    </source>
</evidence>
<keyword evidence="4" id="KW-0500">Molybdenum</keyword>
<dbReference type="PIRSF" id="PIRSF004846">
    <property type="entry name" value="ModA"/>
    <property type="match status" value="1"/>
</dbReference>
<feature type="chain" id="PRO_5034135263" evidence="5">
    <location>
        <begin position="27"/>
        <end position="252"/>
    </location>
</feature>
<feature type="signal peptide" evidence="5">
    <location>
        <begin position="1"/>
        <end position="26"/>
    </location>
</feature>
<dbReference type="GO" id="GO:0030973">
    <property type="term" value="F:molybdate ion binding"/>
    <property type="evidence" value="ECO:0007669"/>
    <property type="project" value="InterPro"/>
</dbReference>
<dbReference type="SUPFAM" id="SSF53850">
    <property type="entry name" value="Periplasmic binding protein-like II"/>
    <property type="match status" value="1"/>
</dbReference>
<dbReference type="GO" id="GO:0015689">
    <property type="term" value="P:molybdate ion transport"/>
    <property type="evidence" value="ECO:0007669"/>
    <property type="project" value="InterPro"/>
</dbReference>
<dbReference type="OrthoDB" id="9785015at2"/>